<feature type="transmembrane region" description="Helical" evidence="6">
    <location>
        <begin position="368"/>
        <end position="385"/>
    </location>
</feature>
<evidence type="ECO:0000313" key="8">
    <source>
        <dbReference type="Proteomes" id="UP000027604"/>
    </source>
</evidence>
<evidence type="ECO:0000256" key="2">
    <source>
        <dbReference type="ARBA" id="ARBA00022475"/>
    </source>
</evidence>
<dbReference type="EMBL" id="HG322949">
    <property type="protein sequence ID" value="CDG84606.1"/>
    <property type="molecule type" value="Genomic_DNA"/>
</dbReference>
<gene>
    <name evidence="7" type="ORF">GJA_3995</name>
</gene>
<dbReference type="KEGG" id="jag:GJA_3995"/>
<feature type="transmembrane region" description="Helical" evidence="6">
    <location>
        <begin position="123"/>
        <end position="142"/>
    </location>
</feature>
<dbReference type="HOGENOM" id="CLU_651774_0_0_4"/>
<dbReference type="OrthoDB" id="8707935at2"/>
<dbReference type="PATRIC" id="fig|1349767.4.peg.576"/>
<dbReference type="STRING" id="1349767.GJA_3995"/>
<organism evidence="7 8">
    <name type="scientific">Janthinobacterium agaricidamnosum NBRC 102515 = DSM 9628</name>
    <dbReference type="NCBI Taxonomy" id="1349767"/>
    <lineage>
        <taxon>Bacteria</taxon>
        <taxon>Pseudomonadati</taxon>
        <taxon>Pseudomonadota</taxon>
        <taxon>Betaproteobacteria</taxon>
        <taxon>Burkholderiales</taxon>
        <taxon>Oxalobacteraceae</taxon>
        <taxon>Janthinobacterium</taxon>
    </lineage>
</organism>
<accession>W0V9N5</accession>
<proteinExistence type="predicted"/>
<keyword evidence="3 6" id="KW-0812">Transmembrane</keyword>
<evidence type="ECO:0000256" key="3">
    <source>
        <dbReference type="ARBA" id="ARBA00022692"/>
    </source>
</evidence>
<feature type="transmembrane region" description="Helical" evidence="6">
    <location>
        <begin position="47"/>
        <end position="70"/>
    </location>
</feature>
<feature type="transmembrane region" description="Helical" evidence="6">
    <location>
        <begin position="90"/>
        <end position="111"/>
    </location>
</feature>
<feature type="transmembrane region" description="Helical" evidence="6">
    <location>
        <begin position="391"/>
        <end position="414"/>
    </location>
</feature>
<sequence>MKEKSTSNLFKNSLFSFLLNVSGTAISFFAIPITLKIMGIEQYGSFVLVQSVAMIVFTLLTVQYWQGLLLEFPGKEGRIAVLKRQVLRSAVYEGVGVAAALLAVASLPWFGIRQIGAFNIMEIVLIAVAVLVPALGSMIAFYRLTNQYPILMGAGLCSNGLRLALLCLSLAFHPTPAAVILSYAIPEILHLLFLVTVMLMSKKDLEATPDGTEAPDDKKIFSAGKWASFLAIADLPVANVDKVLVAVALSPEALGIYNIFKRLYSIIGMATAPVYMNSIPEFSRKINLGDTAGAFALWRKTIMLLLPLSLLVGAACYLLRGIWIPMIYRGLAAYGAELMVVIASAVVAGSFITTHAIYWALGKKKQTTAIAVGSNLFYLAMLLSLSHWLGLIGAVGAFLIHVTLVVAIKVVFLLKEKGKLA</sequence>
<evidence type="ECO:0000256" key="1">
    <source>
        <dbReference type="ARBA" id="ARBA00004651"/>
    </source>
</evidence>
<feature type="transmembrane region" description="Helical" evidence="6">
    <location>
        <begin position="338"/>
        <end position="361"/>
    </location>
</feature>
<dbReference type="GO" id="GO:0005886">
    <property type="term" value="C:plasma membrane"/>
    <property type="evidence" value="ECO:0007669"/>
    <property type="project" value="UniProtKB-SubCell"/>
</dbReference>
<name>W0V9N5_9BURK</name>
<dbReference type="AlphaFoldDB" id="W0V9N5"/>
<dbReference type="eggNOG" id="COG2244">
    <property type="taxonomic scope" value="Bacteria"/>
</dbReference>
<evidence type="ECO:0000313" key="7">
    <source>
        <dbReference type="EMBL" id="CDG84606.1"/>
    </source>
</evidence>
<protein>
    <submittedName>
        <fullName evidence="7">Polysaccharide biosynthesis family protein</fullName>
    </submittedName>
</protein>
<keyword evidence="8" id="KW-1185">Reference proteome</keyword>
<dbReference type="RefSeq" id="WP_038495118.1">
    <property type="nucleotide sequence ID" value="NZ_BCTH01000014.1"/>
</dbReference>
<feature type="transmembrane region" description="Helical" evidence="6">
    <location>
        <begin position="12"/>
        <end position="35"/>
    </location>
</feature>
<keyword evidence="2" id="KW-1003">Cell membrane</keyword>
<feature type="transmembrane region" description="Helical" evidence="6">
    <location>
        <begin position="178"/>
        <end position="199"/>
    </location>
</feature>
<feature type="transmembrane region" description="Helical" evidence="6">
    <location>
        <begin position="304"/>
        <end position="326"/>
    </location>
</feature>
<dbReference type="InterPro" id="IPR050833">
    <property type="entry name" value="Poly_Biosynth_Transport"/>
</dbReference>
<dbReference type="PANTHER" id="PTHR30250:SF11">
    <property type="entry name" value="O-ANTIGEN TRANSPORTER-RELATED"/>
    <property type="match status" value="1"/>
</dbReference>
<evidence type="ECO:0000256" key="5">
    <source>
        <dbReference type="ARBA" id="ARBA00023136"/>
    </source>
</evidence>
<keyword evidence="5 6" id="KW-0472">Membrane</keyword>
<dbReference type="PANTHER" id="PTHR30250">
    <property type="entry name" value="PST FAMILY PREDICTED COLANIC ACID TRANSPORTER"/>
    <property type="match status" value="1"/>
</dbReference>
<reference evidence="7 8" key="1">
    <citation type="journal article" date="2015" name="Genome Announc.">
        <title>Genome Sequence of Mushroom Soft-Rot Pathogen Janthinobacterium agaricidamnosum.</title>
        <authorList>
            <person name="Graupner K."/>
            <person name="Lackner G."/>
            <person name="Hertweck C."/>
        </authorList>
    </citation>
    <scope>NUCLEOTIDE SEQUENCE [LARGE SCALE GENOMIC DNA]</scope>
    <source>
        <strain evidence="8">NBRC 102515 / DSM 9628</strain>
    </source>
</reference>
<keyword evidence="4 6" id="KW-1133">Transmembrane helix</keyword>
<evidence type="ECO:0000256" key="4">
    <source>
        <dbReference type="ARBA" id="ARBA00022989"/>
    </source>
</evidence>
<dbReference type="Proteomes" id="UP000027604">
    <property type="component" value="Chromosome I"/>
</dbReference>
<evidence type="ECO:0000256" key="6">
    <source>
        <dbReference type="SAM" id="Phobius"/>
    </source>
</evidence>
<comment type="subcellular location">
    <subcellularLocation>
        <location evidence="1">Cell membrane</location>
        <topology evidence="1">Multi-pass membrane protein</topology>
    </subcellularLocation>
</comment>
<feature type="transmembrane region" description="Helical" evidence="6">
    <location>
        <begin position="149"/>
        <end position="172"/>
    </location>
</feature>